<evidence type="ECO:0000313" key="3">
    <source>
        <dbReference type="Proteomes" id="UP001205965"/>
    </source>
</evidence>
<organism evidence="2 3">
    <name type="scientific">Corynebacterium lemuris</name>
    <dbReference type="NCBI Taxonomy" id="1859292"/>
    <lineage>
        <taxon>Bacteria</taxon>
        <taxon>Bacillati</taxon>
        <taxon>Actinomycetota</taxon>
        <taxon>Actinomycetes</taxon>
        <taxon>Mycobacteriales</taxon>
        <taxon>Corynebacteriaceae</taxon>
        <taxon>Corynebacterium</taxon>
    </lineage>
</organism>
<protein>
    <submittedName>
        <fullName evidence="2">Uncharacterized protein</fullName>
    </submittedName>
</protein>
<keyword evidence="3" id="KW-1185">Reference proteome</keyword>
<evidence type="ECO:0000256" key="1">
    <source>
        <dbReference type="SAM" id="SignalP"/>
    </source>
</evidence>
<keyword evidence="1" id="KW-0732">Signal</keyword>
<dbReference type="Gene3D" id="3.40.190.10">
    <property type="entry name" value="Periplasmic binding protein-like II"/>
    <property type="match status" value="1"/>
</dbReference>
<accession>A0ABT2FUL6</accession>
<dbReference type="EMBL" id="JANWTC010000002">
    <property type="protein sequence ID" value="MCS5478902.1"/>
    <property type="molecule type" value="Genomic_DNA"/>
</dbReference>
<dbReference type="RefSeq" id="WP_259426972.1">
    <property type="nucleotide sequence ID" value="NZ_JANWTC010000002.1"/>
</dbReference>
<gene>
    <name evidence="2" type="ORF">NYP18_04440</name>
</gene>
<reference evidence="2 3" key="1">
    <citation type="submission" date="2022-08" db="EMBL/GenBank/DDBJ databases">
        <title>YIM 101645 draft genome.</title>
        <authorList>
            <person name="Chen X."/>
        </authorList>
    </citation>
    <scope>NUCLEOTIDE SEQUENCE [LARGE SCALE GENOMIC DNA]</scope>
    <source>
        <strain evidence="2 3">YIM 101645</strain>
    </source>
</reference>
<dbReference type="Proteomes" id="UP001205965">
    <property type="component" value="Unassembled WGS sequence"/>
</dbReference>
<name>A0ABT2FUL6_9CORY</name>
<proteinExistence type="predicted"/>
<evidence type="ECO:0000313" key="2">
    <source>
        <dbReference type="EMBL" id="MCS5478902.1"/>
    </source>
</evidence>
<feature type="signal peptide" evidence="1">
    <location>
        <begin position="1"/>
        <end position="26"/>
    </location>
</feature>
<sequence>MNRLLTRAALPALGLVGLLSLSACTAAEPGRDPNPNHTKAVEISVSANSPEQLILGEVYAQTLRELGRSTNLSIVETPHATNRLDRLRSGEADMIIGCTGVFLHTLDPVRAEELAGEIAADEVEDPFDEAYREFIGALPGNITSPDPSSAQACAEEAREKQAPDLPRSVVPVYKRELFDRTELVELTAVTRLLTTEDIATLIESAAEESSASRAVAAWLG</sequence>
<feature type="chain" id="PRO_5045996053" evidence="1">
    <location>
        <begin position="27"/>
        <end position="220"/>
    </location>
</feature>
<comment type="caution">
    <text evidence="2">The sequence shown here is derived from an EMBL/GenBank/DDBJ whole genome shotgun (WGS) entry which is preliminary data.</text>
</comment>
<dbReference type="PROSITE" id="PS51257">
    <property type="entry name" value="PROKAR_LIPOPROTEIN"/>
    <property type="match status" value="1"/>
</dbReference>